<dbReference type="GeneID" id="39475614"/>
<keyword evidence="2" id="KW-0614">Plasmid</keyword>
<accession>A0AAD0XAJ4</accession>
<gene>
    <name evidence="2" type="ORF">ACRYA_a0080</name>
</gene>
<evidence type="ECO:0000256" key="1">
    <source>
        <dbReference type="SAM" id="Phobius"/>
    </source>
</evidence>
<keyword evidence="1" id="KW-0472">Membrane</keyword>
<sequence>MNIALNRTKNKKVKKVFLSLDTKIYETSKVDIILSPEFYWVRVFKLPVKSITQAKTVIPSLFEDLIVDNDKLSYYIIKIEENKYLCFAYINQNIFEAIKNSGINISLINNIYFAQNECIEFKEFYINNSSFLYTEDKILIKVPNEILSYKFQLENVLNNINLSSHKVDVKFYNNSLEKGQISLILFCCLFVFLVNISKYFLYSNEIYNIDKQIENMKIENNLPSSMLQVNSILNSNEKILQKEIIKRDAIYYLVSNSKFTVKEISLDNDLLNIYFEGVNKDEVESYISKKYKIDLINIKENIINIKVQL</sequence>
<geneLocation type="plasmid" evidence="3">
    <name>pacry43158</name>
</geneLocation>
<dbReference type="EMBL" id="CP032824">
    <property type="protein sequence ID" value="AYJ81205.1"/>
    <property type="molecule type" value="Genomic_DNA"/>
</dbReference>
<dbReference type="Proteomes" id="UP000273809">
    <property type="component" value="Plasmid pACRY43158"/>
</dbReference>
<proteinExistence type="predicted"/>
<evidence type="ECO:0000313" key="3">
    <source>
        <dbReference type="Proteomes" id="UP000273809"/>
    </source>
</evidence>
<dbReference type="RefSeq" id="WP_121443321.1">
    <property type="nucleotide sequence ID" value="NZ_CP021073.1"/>
</dbReference>
<dbReference type="AlphaFoldDB" id="A0AAD0XAJ4"/>
<keyword evidence="1" id="KW-0812">Transmembrane</keyword>
<name>A0AAD0XAJ4_9BACT</name>
<evidence type="ECO:0000313" key="2">
    <source>
        <dbReference type="EMBL" id="AYJ81205.1"/>
    </source>
</evidence>
<dbReference type="KEGG" id="acre:ACRYA_a0080"/>
<reference evidence="2 3" key="1">
    <citation type="submission" date="2018-10" db="EMBL/GenBank/DDBJ databases">
        <title>Complete genome sequences of Arcobacter cryaerophilus strains ATCC 43158 and ATCC 49615.</title>
        <authorList>
            <person name="Miller W.G."/>
            <person name="Yee E."/>
            <person name="Bono J.L."/>
        </authorList>
    </citation>
    <scope>NUCLEOTIDE SEQUENCE [LARGE SCALE GENOMIC DNA]</scope>
    <source>
        <strain evidence="2 3">ATCC 43158</strain>
        <plasmid evidence="3">pacry43158</plasmid>
    </source>
</reference>
<keyword evidence="1" id="KW-1133">Transmembrane helix</keyword>
<feature type="transmembrane region" description="Helical" evidence="1">
    <location>
        <begin position="181"/>
        <end position="201"/>
    </location>
</feature>
<organism evidence="2 3">
    <name type="scientific">Aliarcobacter cryaerophilus ATCC 43158</name>
    <dbReference type="NCBI Taxonomy" id="1032070"/>
    <lineage>
        <taxon>Bacteria</taxon>
        <taxon>Pseudomonadati</taxon>
        <taxon>Campylobacterota</taxon>
        <taxon>Epsilonproteobacteria</taxon>
        <taxon>Campylobacterales</taxon>
        <taxon>Arcobacteraceae</taxon>
        <taxon>Aliarcobacter</taxon>
    </lineage>
</organism>
<protein>
    <submittedName>
        <fullName evidence="2">Uncharacterized protein</fullName>
    </submittedName>
</protein>